<dbReference type="Gene3D" id="1.10.10.10">
    <property type="entry name" value="Winged helix-like DNA-binding domain superfamily/Winged helix DNA-binding domain"/>
    <property type="match status" value="1"/>
</dbReference>
<reference evidence="2" key="1">
    <citation type="submission" date="2020-05" db="EMBL/GenBank/DDBJ databases">
        <authorList>
            <person name="Chiriac C."/>
            <person name="Salcher M."/>
            <person name="Ghai R."/>
            <person name="Kavagutti S V."/>
        </authorList>
    </citation>
    <scope>NUCLEOTIDE SEQUENCE</scope>
</reference>
<proteinExistence type="predicted"/>
<feature type="region of interest" description="Disordered" evidence="1">
    <location>
        <begin position="98"/>
        <end position="140"/>
    </location>
</feature>
<dbReference type="InterPro" id="IPR036388">
    <property type="entry name" value="WH-like_DNA-bd_sf"/>
</dbReference>
<accession>A0A6J7SFW5</accession>
<dbReference type="AlphaFoldDB" id="A0A6J7SFW5"/>
<feature type="compositionally biased region" description="Polar residues" evidence="1">
    <location>
        <begin position="111"/>
        <end position="124"/>
    </location>
</feature>
<dbReference type="EMBL" id="CAFBPU010000072">
    <property type="protein sequence ID" value="CAB5040017.1"/>
    <property type="molecule type" value="Genomic_DNA"/>
</dbReference>
<feature type="compositionally biased region" description="Low complexity" evidence="1">
    <location>
        <begin position="130"/>
        <end position="140"/>
    </location>
</feature>
<gene>
    <name evidence="2" type="ORF">UFOPK4150_02268</name>
</gene>
<evidence type="ECO:0000256" key="1">
    <source>
        <dbReference type="SAM" id="MobiDB-lite"/>
    </source>
</evidence>
<evidence type="ECO:0000313" key="2">
    <source>
        <dbReference type="EMBL" id="CAB5040017.1"/>
    </source>
</evidence>
<name>A0A6J7SFW5_9ZZZZ</name>
<protein>
    <submittedName>
        <fullName evidence="2">Unannotated protein</fullName>
    </submittedName>
</protein>
<sequence>MASAWPRDVFVRAVWSSTLRPLPRLVALAYADHARKGDTAWLTLDRVVKVTGMSRDSAHRNLGMLIAAGWLELVGQGRQHRASRYRLVIPSSTGDVLLAESQQRGRRTTGKESSSTAPDVSSTAPVLDLQETTQQTAHAAAESFDLDELLARIGRDAK</sequence>
<organism evidence="2">
    <name type="scientific">freshwater metagenome</name>
    <dbReference type="NCBI Taxonomy" id="449393"/>
    <lineage>
        <taxon>unclassified sequences</taxon>
        <taxon>metagenomes</taxon>
        <taxon>ecological metagenomes</taxon>
    </lineage>
</organism>